<gene>
    <name evidence="8 10" type="primary">rnfC</name>
    <name evidence="10" type="ORF">DDT42_00124</name>
</gene>
<keyword evidence="8" id="KW-1003">Cell membrane</keyword>
<evidence type="ECO:0000256" key="8">
    <source>
        <dbReference type="HAMAP-Rule" id="MF_00461"/>
    </source>
</evidence>
<comment type="function">
    <text evidence="8">Part of a membrane-bound complex that couples electron transfer with translocation of ions across the membrane.</text>
</comment>
<dbReference type="NCBIfam" id="NF003454">
    <property type="entry name" value="PRK05035.1"/>
    <property type="match status" value="1"/>
</dbReference>
<comment type="subunit">
    <text evidence="8">The complex is composed of six subunits: RnfA, RnfB, RnfC, RnfD, RnfE and RnfG.</text>
</comment>
<keyword evidence="7 8" id="KW-0411">Iron-sulfur</keyword>
<dbReference type="PROSITE" id="PS51379">
    <property type="entry name" value="4FE4S_FER_2"/>
    <property type="match status" value="2"/>
</dbReference>
<dbReference type="InterPro" id="IPR011538">
    <property type="entry name" value="Nuo51_FMN-bd"/>
</dbReference>
<evidence type="ECO:0000256" key="2">
    <source>
        <dbReference type="ARBA" id="ARBA00022485"/>
    </source>
</evidence>
<feature type="domain" description="4Fe-4S ferredoxin-type" evidence="9">
    <location>
        <begin position="347"/>
        <end position="378"/>
    </location>
</feature>
<dbReference type="SUPFAM" id="SSF46548">
    <property type="entry name" value="alpha-helical ferredoxin"/>
    <property type="match status" value="1"/>
</dbReference>
<evidence type="ECO:0000313" key="10">
    <source>
        <dbReference type="EMBL" id="MBT9144292.1"/>
    </source>
</evidence>
<dbReference type="NCBIfam" id="TIGR01945">
    <property type="entry name" value="rnfC"/>
    <property type="match status" value="1"/>
</dbReference>
<feature type="binding site" evidence="8">
    <location>
        <position position="367"/>
    </location>
    <ligand>
        <name>[4Fe-4S] cluster</name>
        <dbReference type="ChEBI" id="CHEBI:49883"/>
        <label>2</label>
    </ligand>
</feature>
<evidence type="ECO:0000256" key="3">
    <source>
        <dbReference type="ARBA" id="ARBA00022723"/>
    </source>
</evidence>
<accession>A0A9E2BG59</accession>
<feature type="binding site" evidence="8">
    <location>
        <position position="357"/>
    </location>
    <ligand>
        <name>[4Fe-4S] cluster</name>
        <dbReference type="ChEBI" id="CHEBI:49883"/>
        <label>1</label>
    </ligand>
</feature>
<evidence type="ECO:0000313" key="11">
    <source>
        <dbReference type="Proteomes" id="UP000811545"/>
    </source>
</evidence>
<feature type="binding site" evidence="8">
    <location>
        <position position="396"/>
    </location>
    <ligand>
        <name>[4Fe-4S] cluster</name>
        <dbReference type="ChEBI" id="CHEBI:49883"/>
        <label>2</label>
    </ligand>
</feature>
<evidence type="ECO:0000256" key="5">
    <source>
        <dbReference type="ARBA" id="ARBA00022982"/>
    </source>
</evidence>
<dbReference type="HAMAP" id="MF_00461">
    <property type="entry name" value="RsxC_RnfC"/>
    <property type="match status" value="1"/>
</dbReference>
<dbReference type="InterPro" id="IPR037225">
    <property type="entry name" value="Nuo51_FMN-bd_sf"/>
</dbReference>
<feature type="binding site" evidence="8">
    <location>
        <position position="399"/>
    </location>
    <ligand>
        <name>[4Fe-4S] cluster</name>
        <dbReference type="ChEBI" id="CHEBI:49883"/>
        <label>2</label>
    </ligand>
</feature>
<dbReference type="Gene3D" id="3.40.50.11540">
    <property type="entry name" value="NADH-ubiquinone oxidoreductase 51kDa subunit"/>
    <property type="match status" value="1"/>
</dbReference>
<keyword evidence="2 8" id="KW-0004">4Fe-4S</keyword>
<dbReference type="SUPFAM" id="SSF142019">
    <property type="entry name" value="Nqo1 FMN-binding domain-like"/>
    <property type="match status" value="1"/>
</dbReference>
<dbReference type="GO" id="GO:0005886">
    <property type="term" value="C:plasma membrane"/>
    <property type="evidence" value="ECO:0007669"/>
    <property type="project" value="UniProtKB-SubCell"/>
</dbReference>
<dbReference type="GO" id="GO:0022900">
    <property type="term" value="P:electron transport chain"/>
    <property type="evidence" value="ECO:0007669"/>
    <property type="project" value="UniProtKB-UniRule"/>
</dbReference>
<comment type="cofactor">
    <cofactor evidence="8">
        <name>[4Fe-4S] cluster</name>
        <dbReference type="ChEBI" id="CHEBI:49883"/>
    </cofactor>
    <text evidence="8">Binds 2 [4Fe-4S] clusters per subunit.</text>
</comment>
<protein>
    <recommendedName>
        <fullName evidence="8">Ion-translocating oxidoreductase complex subunit C</fullName>
        <ecNumber evidence="8">7.-.-.-</ecNumber>
    </recommendedName>
    <alternativeName>
        <fullName evidence="8">Rnf electron transport complex subunit C</fullName>
    </alternativeName>
</protein>
<dbReference type="PANTHER" id="PTHR43034:SF2">
    <property type="entry name" value="ION-TRANSLOCATING OXIDOREDUCTASE COMPLEX SUBUNIT C"/>
    <property type="match status" value="1"/>
</dbReference>
<dbReference type="PANTHER" id="PTHR43034">
    <property type="entry name" value="ION-TRANSLOCATING OXIDOREDUCTASE COMPLEX SUBUNIT C"/>
    <property type="match status" value="1"/>
</dbReference>
<evidence type="ECO:0000256" key="6">
    <source>
        <dbReference type="ARBA" id="ARBA00023004"/>
    </source>
</evidence>
<evidence type="ECO:0000256" key="4">
    <source>
        <dbReference type="ARBA" id="ARBA00022737"/>
    </source>
</evidence>
<dbReference type="AlphaFoldDB" id="A0A9E2BG59"/>
<reference evidence="10 11" key="1">
    <citation type="journal article" date="2021" name="bioRxiv">
        <title>Unique metabolic strategies in Hadean analogues reveal hints for primordial physiology.</title>
        <authorList>
            <person name="Nobu M.K."/>
            <person name="Nakai R."/>
            <person name="Tamazawa S."/>
            <person name="Mori H."/>
            <person name="Toyoda A."/>
            <person name="Ijiri A."/>
            <person name="Suzuki S."/>
            <person name="Kurokawa K."/>
            <person name="Kamagata Y."/>
            <person name="Tamaki H."/>
        </authorList>
    </citation>
    <scope>NUCLEOTIDE SEQUENCE [LARGE SCALE GENOMIC DNA]</scope>
    <source>
        <strain evidence="10">BS525</strain>
    </source>
</reference>
<keyword evidence="6 8" id="KW-0408">Iron</keyword>
<comment type="subcellular location">
    <subcellularLocation>
        <location evidence="8">Cell membrane</location>
        <topology evidence="8">Peripheral membrane protein</topology>
    </subcellularLocation>
</comment>
<sequence>MILEHEFYPPEFKYSSKKPIINLPIPKRVVMLMQQHTGAQAQPTVKAGDTVIKGQVIGDSPSYIFAPIHSSISGIVKSISPWFHPMLGREMASITIEANGNTDEILLSPLNYPITPDEVRLRAREAGLVGQGGAAFPTHVKLNPTKPIEYAIINGAECEPFLTVDHRQMLENPEKLISGLKLIMLAVGAKKGLIAIEDNKKDAINLLIEMVRQTSDIRVFVLPSKYPQGAEKVMIKTIIGKEVPRGGLPLDVGVVVSNVSTAISLTEAVFEGKVFTEKVITISGDAVNEAINVKVHLGVMVKDVINNLVEFSDSYSRLIMGGPMTGFSQATLEVPIIKGTSGLLFLKKTRFQEAADCIRCGRCVLNCPLRLMPAYIASNTKLGDYSMAEFYGASDCFECGKCSYVCPANIPLVHYVKVAKTELFKIKMTSSKS</sequence>
<proteinExistence type="inferred from homology"/>
<dbReference type="EMBL" id="QLTW01000003">
    <property type="protein sequence ID" value="MBT9144292.1"/>
    <property type="molecule type" value="Genomic_DNA"/>
</dbReference>
<dbReference type="EC" id="7.-.-.-" evidence="8"/>
<dbReference type="GO" id="GO:0046872">
    <property type="term" value="F:metal ion binding"/>
    <property type="evidence" value="ECO:0007669"/>
    <property type="project" value="UniProtKB-KW"/>
</dbReference>
<keyword evidence="5 8" id="KW-0249">Electron transport</keyword>
<dbReference type="InterPro" id="IPR026902">
    <property type="entry name" value="RnfC_N"/>
</dbReference>
<dbReference type="InterPro" id="IPR010208">
    <property type="entry name" value="Ion_transpt_RnfC/RsxC"/>
</dbReference>
<feature type="binding site" evidence="8">
    <location>
        <position position="360"/>
    </location>
    <ligand>
        <name>[4Fe-4S] cluster</name>
        <dbReference type="ChEBI" id="CHEBI:49883"/>
        <label>1</label>
    </ligand>
</feature>
<name>A0A9E2BG59_PSYF1</name>
<keyword evidence="8" id="KW-1278">Translocase</keyword>
<feature type="binding site" evidence="8">
    <location>
        <position position="363"/>
    </location>
    <ligand>
        <name>[4Fe-4S] cluster</name>
        <dbReference type="ChEBI" id="CHEBI:49883"/>
        <label>1</label>
    </ligand>
</feature>
<dbReference type="Pfam" id="PF13375">
    <property type="entry name" value="RnfC_N"/>
    <property type="match status" value="1"/>
</dbReference>
<evidence type="ECO:0000256" key="7">
    <source>
        <dbReference type="ARBA" id="ARBA00023014"/>
    </source>
</evidence>
<comment type="similarity">
    <text evidence="8">Belongs to the 4Fe4S bacterial-type ferredoxin family. RnfC subfamily.</text>
</comment>
<dbReference type="Gene3D" id="3.30.70.20">
    <property type="match status" value="1"/>
</dbReference>
<evidence type="ECO:0000256" key="1">
    <source>
        <dbReference type="ARBA" id="ARBA00022448"/>
    </source>
</evidence>
<evidence type="ECO:0000259" key="9">
    <source>
        <dbReference type="PROSITE" id="PS51379"/>
    </source>
</evidence>
<dbReference type="InterPro" id="IPR017900">
    <property type="entry name" value="4Fe4S_Fe_S_CS"/>
</dbReference>
<organism evidence="10 11">
    <name type="scientific">Psychracetigena formicireducens</name>
    <dbReference type="NCBI Taxonomy" id="2986056"/>
    <lineage>
        <taxon>Bacteria</taxon>
        <taxon>Bacillati</taxon>
        <taxon>Candidatus Lithacetigenota</taxon>
        <taxon>Candidatus Psychracetigena</taxon>
    </lineage>
</organism>
<feature type="binding site" evidence="8">
    <location>
        <position position="406"/>
    </location>
    <ligand>
        <name>[4Fe-4S] cluster</name>
        <dbReference type="ChEBI" id="CHEBI:49883"/>
        <label>1</label>
    </ligand>
</feature>
<dbReference type="GO" id="GO:0051539">
    <property type="term" value="F:4 iron, 4 sulfur cluster binding"/>
    <property type="evidence" value="ECO:0007669"/>
    <property type="project" value="UniProtKB-KW"/>
</dbReference>
<feature type="domain" description="4Fe-4S ferredoxin-type" evidence="9">
    <location>
        <begin position="387"/>
        <end position="416"/>
    </location>
</feature>
<comment type="caution">
    <text evidence="10">The sequence shown here is derived from an EMBL/GenBank/DDBJ whole genome shotgun (WGS) entry which is preliminary data.</text>
</comment>
<dbReference type="InterPro" id="IPR017896">
    <property type="entry name" value="4Fe4S_Fe-S-bd"/>
</dbReference>
<keyword evidence="1 8" id="KW-0813">Transport</keyword>
<dbReference type="Pfam" id="PF01512">
    <property type="entry name" value="Complex1_51K"/>
    <property type="match status" value="1"/>
</dbReference>
<feature type="binding site" evidence="8">
    <location>
        <position position="402"/>
    </location>
    <ligand>
        <name>[4Fe-4S] cluster</name>
        <dbReference type="ChEBI" id="CHEBI:49883"/>
        <label>2</label>
    </ligand>
</feature>
<dbReference type="GO" id="GO:0009055">
    <property type="term" value="F:electron transfer activity"/>
    <property type="evidence" value="ECO:0007669"/>
    <property type="project" value="InterPro"/>
</dbReference>
<keyword evidence="8" id="KW-0472">Membrane</keyword>
<dbReference type="Proteomes" id="UP000811545">
    <property type="component" value="Unassembled WGS sequence"/>
</dbReference>
<dbReference type="Pfam" id="PF13237">
    <property type="entry name" value="Fer4_10"/>
    <property type="match status" value="1"/>
</dbReference>
<keyword evidence="4 8" id="KW-0677">Repeat</keyword>
<dbReference type="PROSITE" id="PS00198">
    <property type="entry name" value="4FE4S_FER_1"/>
    <property type="match status" value="1"/>
</dbReference>
<keyword evidence="3 8" id="KW-0479">Metal-binding</keyword>